<gene>
    <name evidence="7" type="ORF">TH19_06225</name>
</gene>
<evidence type="ECO:0008006" key="9">
    <source>
        <dbReference type="Google" id="ProtNLM"/>
    </source>
</evidence>
<comment type="caution">
    <text evidence="7">The sequence shown here is derived from an EMBL/GenBank/DDBJ whole genome shotgun (WGS) entry which is preliminary data.</text>
</comment>
<evidence type="ECO:0000313" key="7">
    <source>
        <dbReference type="EMBL" id="RCK38393.1"/>
    </source>
</evidence>
<comment type="subcellular location">
    <subcellularLocation>
        <location evidence="1">Cell membrane</location>
        <topology evidence="1">Multi-pass membrane protein</topology>
    </subcellularLocation>
</comment>
<keyword evidence="3 6" id="KW-0812">Transmembrane</keyword>
<feature type="transmembrane region" description="Helical" evidence="6">
    <location>
        <begin position="147"/>
        <end position="165"/>
    </location>
</feature>
<feature type="transmembrane region" description="Helical" evidence="6">
    <location>
        <begin position="82"/>
        <end position="106"/>
    </location>
</feature>
<accession>A0A367WAE2</accession>
<feature type="transmembrane region" description="Helical" evidence="6">
    <location>
        <begin position="112"/>
        <end position="135"/>
    </location>
</feature>
<proteinExistence type="predicted"/>
<dbReference type="Proteomes" id="UP000253226">
    <property type="component" value="Unassembled WGS sequence"/>
</dbReference>
<evidence type="ECO:0000256" key="5">
    <source>
        <dbReference type="ARBA" id="ARBA00023136"/>
    </source>
</evidence>
<keyword evidence="4 6" id="KW-1133">Transmembrane helix</keyword>
<evidence type="ECO:0000256" key="6">
    <source>
        <dbReference type="SAM" id="Phobius"/>
    </source>
</evidence>
<evidence type="ECO:0000256" key="3">
    <source>
        <dbReference type="ARBA" id="ARBA00022692"/>
    </source>
</evidence>
<feature type="transmembrane region" description="Helical" evidence="6">
    <location>
        <begin position="298"/>
        <end position="315"/>
    </location>
</feature>
<keyword evidence="2" id="KW-1003">Cell membrane</keyword>
<evidence type="ECO:0000256" key="4">
    <source>
        <dbReference type="ARBA" id="ARBA00022989"/>
    </source>
</evidence>
<dbReference type="EMBL" id="JPWF01000003">
    <property type="protein sequence ID" value="RCK38393.1"/>
    <property type="molecule type" value="Genomic_DNA"/>
</dbReference>
<sequence>MKFAAIFVLFANAFSAGMMFLASVFISRYGGKELFGFFSVVLGLIISATPIATFGMETAIVRFLPKYREEGQRHLVSGMQRFVLLFAAVLSLIGAVVLAVILVRFRHYSFEIGFAAGLCLPFAVILSVLQGAIRADANVSRAVVGEAVVRPFVFAICLLTIYFSAFGKLDLLTVVSSYAVALFIAMLSALFLVFKGRYIKWASAFRPSLKDIRLWLQLGLNVLFSQLSIALLNQSPVILAGTLLSAFDAGEIGAVIRLAMLVAFALTAVNSVVAPFLSRAMTQEDTWELQSLVSRATGFSMLVAIPVCAVFFVLAPELLSLFGNDYSGAVPYLRIMLIAYAVQAACGPSVALLNMTGIHRAMTKIVSIWAIITMIGLAVAMMQLGMIGGVVVAALSVAGYPMILAILCHKTLGVDPTICSLRFLIRR</sequence>
<reference evidence="7 8" key="1">
    <citation type="submission" date="2014-07" db="EMBL/GenBank/DDBJ databases">
        <title>Draft genome sequence of Thalassospira profundimaris 35.</title>
        <authorList>
            <person name="Lai Q."/>
            <person name="Shao Z."/>
        </authorList>
    </citation>
    <scope>NUCLEOTIDE SEQUENCE [LARGE SCALE GENOMIC DNA]</scope>
    <source>
        <strain evidence="7 8">35</strain>
    </source>
</reference>
<dbReference type="AlphaFoldDB" id="A0A367WAE2"/>
<dbReference type="InterPro" id="IPR050833">
    <property type="entry name" value="Poly_Biosynth_Transport"/>
</dbReference>
<evidence type="ECO:0000313" key="8">
    <source>
        <dbReference type="Proteomes" id="UP000253226"/>
    </source>
</evidence>
<keyword evidence="5 6" id="KW-0472">Membrane</keyword>
<feature type="transmembrane region" description="Helical" evidence="6">
    <location>
        <begin position="390"/>
        <end position="408"/>
    </location>
</feature>
<feature type="transmembrane region" description="Helical" evidence="6">
    <location>
        <begin position="252"/>
        <end position="277"/>
    </location>
</feature>
<evidence type="ECO:0000256" key="1">
    <source>
        <dbReference type="ARBA" id="ARBA00004651"/>
    </source>
</evidence>
<dbReference type="OrthoDB" id="9800982at2"/>
<name>A0A367WAE2_9PROT</name>
<feature type="transmembrane region" description="Helical" evidence="6">
    <location>
        <begin position="34"/>
        <end position="61"/>
    </location>
</feature>
<organism evidence="7 8">
    <name type="scientific">Thalassospira profundimaris</name>
    <dbReference type="NCBI Taxonomy" id="502049"/>
    <lineage>
        <taxon>Bacteria</taxon>
        <taxon>Pseudomonadati</taxon>
        <taxon>Pseudomonadota</taxon>
        <taxon>Alphaproteobacteria</taxon>
        <taxon>Rhodospirillales</taxon>
        <taxon>Thalassospiraceae</taxon>
        <taxon>Thalassospira</taxon>
    </lineage>
</organism>
<dbReference type="PANTHER" id="PTHR30250">
    <property type="entry name" value="PST FAMILY PREDICTED COLANIC ACID TRANSPORTER"/>
    <property type="match status" value="1"/>
</dbReference>
<feature type="transmembrane region" description="Helical" evidence="6">
    <location>
        <begin position="365"/>
        <end position="384"/>
    </location>
</feature>
<dbReference type="GO" id="GO:0005886">
    <property type="term" value="C:plasma membrane"/>
    <property type="evidence" value="ECO:0007669"/>
    <property type="project" value="UniProtKB-SubCell"/>
</dbReference>
<dbReference type="PANTHER" id="PTHR30250:SF11">
    <property type="entry name" value="O-ANTIGEN TRANSPORTER-RELATED"/>
    <property type="match status" value="1"/>
</dbReference>
<evidence type="ECO:0000256" key="2">
    <source>
        <dbReference type="ARBA" id="ARBA00022475"/>
    </source>
</evidence>
<dbReference type="RefSeq" id="WP_114101434.1">
    <property type="nucleotide sequence ID" value="NZ_JPWF01000003.1"/>
</dbReference>
<dbReference type="InterPro" id="IPR002797">
    <property type="entry name" value="Polysacc_synth"/>
</dbReference>
<protein>
    <recommendedName>
        <fullName evidence="9">Polysaccharide biosynthesis protein C-terminal domain-containing protein</fullName>
    </recommendedName>
</protein>
<feature type="transmembrane region" description="Helical" evidence="6">
    <location>
        <begin position="335"/>
        <end position="353"/>
    </location>
</feature>
<dbReference type="Pfam" id="PF01943">
    <property type="entry name" value="Polysacc_synt"/>
    <property type="match status" value="1"/>
</dbReference>
<feature type="transmembrane region" description="Helical" evidence="6">
    <location>
        <begin position="171"/>
        <end position="194"/>
    </location>
</feature>